<sequence>MDRKERRKRMIMKMNVVEYVLRAGCAVIVLAFVAIIAFWGGRVYEVYFKPTYPLMPEGGQLYDTDSIGARDSMAIKEMPKQEPQTPLPTSSSSSKRSSYRPNDNMQRFDPPSEDDMDDNGMSRYMNAYDDEDWE</sequence>
<dbReference type="OrthoDB" id="1083110at2"/>
<accession>A0A1M7P3I9</accession>
<dbReference type="RefSeq" id="WP_073048551.1">
    <property type="nucleotide sequence ID" value="NZ_FOLF01000015.1"/>
</dbReference>
<keyword evidence="2" id="KW-0812">Transmembrane</keyword>
<organism evidence="3 4">
    <name type="scientific">Xylanibacter ruminicola</name>
    <name type="common">Prevotella ruminicola</name>
    <dbReference type="NCBI Taxonomy" id="839"/>
    <lineage>
        <taxon>Bacteria</taxon>
        <taxon>Pseudomonadati</taxon>
        <taxon>Bacteroidota</taxon>
        <taxon>Bacteroidia</taxon>
        <taxon>Bacteroidales</taxon>
        <taxon>Prevotellaceae</taxon>
        <taxon>Xylanibacter</taxon>
    </lineage>
</organism>
<keyword evidence="2" id="KW-0472">Membrane</keyword>
<evidence type="ECO:0000256" key="2">
    <source>
        <dbReference type="SAM" id="Phobius"/>
    </source>
</evidence>
<feature type="region of interest" description="Disordered" evidence="1">
    <location>
        <begin position="72"/>
        <end position="134"/>
    </location>
</feature>
<dbReference type="Proteomes" id="UP000184280">
    <property type="component" value="Unassembled WGS sequence"/>
</dbReference>
<reference evidence="3 4" key="1">
    <citation type="submission" date="2016-11" db="EMBL/GenBank/DDBJ databases">
        <authorList>
            <person name="Jaros S."/>
            <person name="Januszkiewicz K."/>
            <person name="Wedrychowicz H."/>
        </authorList>
    </citation>
    <scope>NUCLEOTIDE SEQUENCE [LARGE SCALE GENOMIC DNA]</scope>
    <source>
        <strain evidence="3 4">BPI-34</strain>
    </source>
</reference>
<evidence type="ECO:0000313" key="4">
    <source>
        <dbReference type="Proteomes" id="UP000184280"/>
    </source>
</evidence>
<name>A0A1M7P3I9_XYLRU</name>
<evidence type="ECO:0000313" key="3">
    <source>
        <dbReference type="EMBL" id="SHN11044.1"/>
    </source>
</evidence>
<keyword evidence="2" id="KW-1133">Transmembrane helix</keyword>
<dbReference type="AlphaFoldDB" id="A0A1M7P3I9"/>
<evidence type="ECO:0000256" key="1">
    <source>
        <dbReference type="SAM" id="MobiDB-lite"/>
    </source>
</evidence>
<gene>
    <name evidence="3" type="ORF">SAMN04488494_0323</name>
</gene>
<dbReference type="EMBL" id="FRCJ01000015">
    <property type="protein sequence ID" value="SHN11044.1"/>
    <property type="molecule type" value="Genomic_DNA"/>
</dbReference>
<protein>
    <submittedName>
        <fullName evidence="3">Uncharacterized protein</fullName>
    </submittedName>
</protein>
<proteinExistence type="predicted"/>
<feature type="transmembrane region" description="Helical" evidence="2">
    <location>
        <begin position="20"/>
        <end position="40"/>
    </location>
</feature>